<keyword evidence="1 2" id="KW-0732">Signal</keyword>
<feature type="signal peptide" evidence="2">
    <location>
        <begin position="1"/>
        <end position="18"/>
    </location>
</feature>
<dbReference type="STRING" id="1035707.SAMN05216552_101944"/>
<feature type="chain" id="PRO_5011510988" evidence="2">
    <location>
        <begin position="19"/>
        <end position="366"/>
    </location>
</feature>
<proteinExistence type="predicted"/>
<evidence type="ECO:0000256" key="1">
    <source>
        <dbReference type="ARBA" id="ARBA00022729"/>
    </source>
</evidence>
<sequence length="366" mass="39666">MNKRTLLAALVASACVMAAPYAAALIPAGYPATYAKTIEAAKKEGKLVIYSTTDTKLAGSLVKDFKALYPGIQVEYNDMNSTEMYSRFVSEMAAGGASADLLWNSSMDLQMKLVSEGYAAAYKSPEADAIPAWANYQDTAYGTTFEPAVLVYNKRLVPAGDVPATHAALLALLTTKADKYRDKVTTYDVEKSGVGYLLTTSDQAQNKQFWDLARAFGKAGVRVQSSNGTMMERISSGEQLIGYNILGSYAHARAKQDPSLGYVVMTDYSLVLSRVASISKTARNPNAARLWLDYMLSKRGQTLIANEAQLFSIRPDVTGDGTAADLARKHGAALKPIPVHPSILSHMEQSKRLAFIKSWKEATGKK</sequence>
<dbReference type="Gene3D" id="3.40.190.10">
    <property type="entry name" value="Periplasmic binding protein-like II"/>
    <property type="match status" value="2"/>
</dbReference>
<accession>A0A1I7KSR4</accession>
<dbReference type="PANTHER" id="PTHR30006:SF25">
    <property type="entry name" value="PHOSPHOGLYCERATE TRANSPORT REGULATORY PROTEIN PGTC"/>
    <property type="match status" value="1"/>
</dbReference>
<organism evidence="3 4">
    <name type="scientific">Pseudoduganella namucuonensis</name>
    <dbReference type="NCBI Taxonomy" id="1035707"/>
    <lineage>
        <taxon>Bacteria</taxon>
        <taxon>Pseudomonadati</taxon>
        <taxon>Pseudomonadota</taxon>
        <taxon>Betaproteobacteria</taxon>
        <taxon>Burkholderiales</taxon>
        <taxon>Oxalobacteraceae</taxon>
        <taxon>Telluria group</taxon>
        <taxon>Pseudoduganella</taxon>
    </lineage>
</organism>
<dbReference type="Pfam" id="PF01547">
    <property type="entry name" value="SBP_bac_1"/>
    <property type="match status" value="1"/>
</dbReference>
<dbReference type="AlphaFoldDB" id="A0A1I7KSR4"/>
<evidence type="ECO:0000313" key="4">
    <source>
        <dbReference type="Proteomes" id="UP000199391"/>
    </source>
</evidence>
<dbReference type="OrthoDB" id="8673316at2"/>
<dbReference type="GO" id="GO:0030288">
    <property type="term" value="C:outer membrane-bounded periplasmic space"/>
    <property type="evidence" value="ECO:0007669"/>
    <property type="project" value="TreeGrafter"/>
</dbReference>
<name>A0A1I7KSR4_9BURK</name>
<dbReference type="EMBL" id="FPBO01000019">
    <property type="protein sequence ID" value="SFV00394.1"/>
    <property type="molecule type" value="Genomic_DNA"/>
</dbReference>
<dbReference type="RefSeq" id="WP_093557237.1">
    <property type="nucleotide sequence ID" value="NZ_FPBO01000019.1"/>
</dbReference>
<dbReference type="SUPFAM" id="SSF53850">
    <property type="entry name" value="Periplasmic binding protein-like II"/>
    <property type="match status" value="1"/>
</dbReference>
<dbReference type="PROSITE" id="PS51257">
    <property type="entry name" value="PROKAR_LIPOPROTEIN"/>
    <property type="match status" value="1"/>
</dbReference>
<evidence type="ECO:0000256" key="2">
    <source>
        <dbReference type="SAM" id="SignalP"/>
    </source>
</evidence>
<reference evidence="4" key="1">
    <citation type="submission" date="2016-10" db="EMBL/GenBank/DDBJ databases">
        <authorList>
            <person name="Varghese N."/>
            <person name="Submissions S."/>
        </authorList>
    </citation>
    <scope>NUCLEOTIDE SEQUENCE [LARGE SCALE GENOMIC DNA]</scope>
    <source>
        <strain evidence="4">CGMCC 1.11014</strain>
    </source>
</reference>
<protein>
    <submittedName>
        <fullName evidence="3">Iron(III) transport system substrate-binding protein</fullName>
    </submittedName>
</protein>
<gene>
    <name evidence="3" type="ORF">SAMN05216552_101944</name>
</gene>
<keyword evidence="4" id="KW-1185">Reference proteome</keyword>
<dbReference type="InterPro" id="IPR006059">
    <property type="entry name" value="SBP"/>
</dbReference>
<evidence type="ECO:0000313" key="3">
    <source>
        <dbReference type="EMBL" id="SFV00394.1"/>
    </source>
</evidence>
<dbReference type="Proteomes" id="UP000199391">
    <property type="component" value="Unassembled WGS sequence"/>
</dbReference>
<dbReference type="PANTHER" id="PTHR30006">
    <property type="entry name" value="THIAMINE-BINDING PERIPLASMIC PROTEIN-RELATED"/>
    <property type="match status" value="1"/>
</dbReference>